<name>A0A1I7U6J3_9PELO</name>
<evidence type="ECO:0000313" key="2">
    <source>
        <dbReference type="Proteomes" id="UP000095282"/>
    </source>
</evidence>
<feature type="transmembrane region" description="Helical" evidence="1">
    <location>
        <begin position="166"/>
        <end position="190"/>
    </location>
</feature>
<dbReference type="SUPFAM" id="SSF81321">
    <property type="entry name" value="Family A G protein-coupled receptor-like"/>
    <property type="match status" value="1"/>
</dbReference>
<keyword evidence="1" id="KW-1133">Transmembrane helix</keyword>
<evidence type="ECO:0000313" key="3">
    <source>
        <dbReference type="WBParaSite" id="Csp11.Scaffold629.g15367.t1"/>
    </source>
</evidence>
<sequence length="308" mass="34821">MGAFDRVKAQVASDSKWTSSPYKGFVAGSPSSTYVDVVSTAFEDATNTMNFARHSKFDEMYTPYLGSFRERHNYTSIAPSLCINQPKGKLRYFQGEYLIGWLLIPGIVGFIWTAVTVYFCAPNEITMEYSKELMMDHYQIDLDNVTHIGSIYFIKDKNGKSIPNEFALLGMGILFSIMGVSLSILGFFAIKCYKRIKTLIYEGESTYTRNLQRQLYKALVAQATIPMLFIFMPVGLYLTLPLVGIQLEISGEIVTFVYALYPALDPLPIIFIIDNYRFAIFDFLGCHPNRVNADDELTSVSRHISNCS</sequence>
<reference evidence="3" key="1">
    <citation type="submission" date="2016-11" db="UniProtKB">
        <authorList>
            <consortium name="WormBaseParasite"/>
        </authorList>
    </citation>
    <scope>IDENTIFICATION</scope>
</reference>
<evidence type="ECO:0000256" key="1">
    <source>
        <dbReference type="SAM" id="Phobius"/>
    </source>
</evidence>
<feature type="transmembrane region" description="Helical" evidence="1">
    <location>
        <begin position="253"/>
        <end position="273"/>
    </location>
</feature>
<dbReference type="InterPro" id="IPR019428">
    <property type="entry name" value="7TM_GPCR_serpentine_rcpt_Str"/>
</dbReference>
<organism evidence="2 3">
    <name type="scientific">Caenorhabditis tropicalis</name>
    <dbReference type="NCBI Taxonomy" id="1561998"/>
    <lineage>
        <taxon>Eukaryota</taxon>
        <taxon>Metazoa</taxon>
        <taxon>Ecdysozoa</taxon>
        <taxon>Nematoda</taxon>
        <taxon>Chromadorea</taxon>
        <taxon>Rhabditida</taxon>
        <taxon>Rhabditina</taxon>
        <taxon>Rhabditomorpha</taxon>
        <taxon>Rhabditoidea</taxon>
        <taxon>Rhabditidae</taxon>
        <taxon>Peloderinae</taxon>
        <taxon>Caenorhabditis</taxon>
    </lineage>
</organism>
<dbReference type="GO" id="GO:0038022">
    <property type="term" value="F:G protein-coupled olfactory receptor activity"/>
    <property type="evidence" value="ECO:0007669"/>
    <property type="project" value="TreeGrafter"/>
</dbReference>
<dbReference type="GO" id="GO:0042048">
    <property type="term" value="P:olfactory behavior"/>
    <property type="evidence" value="ECO:0007669"/>
    <property type="project" value="TreeGrafter"/>
</dbReference>
<feature type="transmembrane region" description="Helical" evidence="1">
    <location>
        <begin position="97"/>
        <end position="119"/>
    </location>
</feature>
<dbReference type="WBParaSite" id="Csp11.Scaffold629.g15367.t1">
    <property type="protein sequence ID" value="Csp11.Scaffold629.g15367.t1"/>
    <property type="gene ID" value="Csp11.Scaffold629.g15367"/>
</dbReference>
<dbReference type="PANTHER" id="PTHR22943">
    <property type="entry name" value="7-TRANSMEMBRANE DOMAIN RECEPTOR C.ELEGANS"/>
    <property type="match status" value="1"/>
</dbReference>
<dbReference type="AlphaFoldDB" id="A0A1I7U6J3"/>
<proteinExistence type="predicted"/>
<feature type="transmembrane region" description="Helical" evidence="1">
    <location>
        <begin position="219"/>
        <end position="247"/>
    </location>
</feature>
<dbReference type="PANTHER" id="PTHR22943:SF90">
    <property type="entry name" value="SEVEN TM RECEPTOR"/>
    <property type="match status" value="1"/>
</dbReference>
<accession>A0A1I7U6J3</accession>
<dbReference type="GO" id="GO:0005886">
    <property type="term" value="C:plasma membrane"/>
    <property type="evidence" value="ECO:0007669"/>
    <property type="project" value="TreeGrafter"/>
</dbReference>
<keyword evidence="2" id="KW-1185">Reference proteome</keyword>
<keyword evidence="1" id="KW-0812">Transmembrane</keyword>
<dbReference type="eggNOG" id="ENOG502TG43">
    <property type="taxonomic scope" value="Eukaryota"/>
</dbReference>
<dbReference type="Proteomes" id="UP000095282">
    <property type="component" value="Unplaced"/>
</dbReference>
<dbReference type="STRING" id="1561998.A0A1I7U6J3"/>
<keyword evidence="1" id="KW-0472">Membrane</keyword>
<dbReference type="Pfam" id="PF10326">
    <property type="entry name" value="7TM_GPCR_Str"/>
    <property type="match status" value="1"/>
</dbReference>
<protein>
    <submittedName>
        <fullName evidence="3">G protein-coupled receptor</fullName>
    </submittedName>
</protein>